<protein>
    <submittedName>
        <fullName evidence="1">Uncharacterized protein</fullName>
    </submittedName>
</protein>
<accession>A0A6J8ERK4</accession>
<dbReference type="PANTHER" id="PTHR10656:SF69">
    <property type="entry name" value="MAB-21-LIKE HHH_H2TH-LIKE DOMAIN-CONTAINING PROTEIN"/>
    <property type="match status" value="1"/>
</dbReference>
<dbReference type="AlphaFoldDB" id="A0A6J8ERK4"/>
<dbReference type="EMBL" id="CACVKT020009642">
    <property type="protein sequence ID" value="CAC5422553.1"/>
    <property type="molecule type" value="Genomic_DNA"/>
</dbReference>
<gene>
    <name evidence="1" type="ORF">MCOR_54596</name>
</gene>
<keyword evidence="2" id="KW-1185">Reference proteome</keyword>
<dbReference type="Proteomes" id="UP000507470">
    <property type="component" value="Unassembled WGS sequence"/>
</dbReference>
<evidence type="ECO:0000313" key="2">
    <source>
        <dbReference type="Proteomes" id="UP000507470"/>
    </source>
</evidence>
<proteinExistence type="predicted"/>
<organism evidence="1 2">
    <name type="scientific">Mytilus coruscus</name>
    <name type="common">Sea mussel</name>
    <dbReference type="NCBI Taxonomy" id="42192"/>
    <lineage>
        <taxon>Eukaryota</taxon>
        <taxon>Metazoa</taxon>
        <taxon>Spiralia</taxon>
        <taxon>Lophotrochozoa</taxon>
        <taxon>Mollusca</taxon>
        <taxon>Bivalvia</taxon>
        <taxon>Autobranchia</taxon>
        <taxon>Pteriomorphia</taxon>
        <taxon>Mytilida</taxon>
        <taxon>Mytiloidea</taxon>
        <taxon>Mytilidae</taxon>
        <taxon>Mytilinae</taxon>
        <taxon>Mytilus</taxon>
    </lineage>
</organism>
<dbReference type="OrthoDB" id="6085630at2759"/>
<reference evidence="1 2" key="1">
    <citation type="submission" date="2020-06" db="EMBL/GenBank/DDBJ databases">
        <authorList>
            <person name="Li R."/>
            <person name="Bekaert M."/>
        </authorList>
    </citation>
    <scope>NUCLEOTIDE SEQUENCE [LARGE SCALE GENOMIC DNA]</scope>
    <source>
        <strain evidence="2">wild</strain>
    </source>
</reference>
<name>A0A6J8ERK4_MYTCO</name>
<dbReference type="Gene3D" id="1.10.1410.40">
    <property type="match status" value="1"/>
</dbReference>
<dbReference type="PANTHER" id="PTHR10656">
    <property type="entry name" value="CELL FATE DETERMINING PROTEIN MAB21-RELATED"/>
    <property type="match status" value="1"/>
</dbReference>
<evidence type="ECO:0000313" key="1">
    <source>
        <dbReference type="EMBL" id="CAC5422553.1"/>
    </source>
</evidence>
<sequence>MDDSELDRILKSWDFRSLLNLKLDEHLYGIINELLCNYSKEYTSIRKLNEAIQDTFNAFNSKLAESAVDMGLGYFDATYSSVGSRGEGLGLLANDTDLLCVSNRTKVCLPMPDFDPDINTLIMEMDHCHQGYCKLKLHRNNLFDAVDNLPRSEIVRKHRNIYVKNTHFVGRFHDKNVAFHGWYWEGPALKDYDTKQDWVIALQCMNSSHLYKAYFQRTRRWPNVDMTEHMKNIPCSVVCAHHASSDAPLEEYRISFARAEKYIMRNVSHVQMACYFTLKEVVKNHVEDILSDDFDEDENDIFKTYYIKTVFLWCSERTNLKFGRTTIFSDAQFYVYLIFSSVMNCK</sequence>